<dbReference type="Proteomes" id="UP000076967">
    <property type="component" value="Unassembled WGS sequence"/>
</dbReference>
<proteinExistence type="predicted"/>
<evidence type="ECO:0000313" key="2">
    <source>
        <dbReference type="EMBL" id="OAB45417.1"/>
    </source>
</evidence>
<dbReference type="Gene3D" id="3.40.50.720">
    <property type="entry name" value="NAD(P)-binding Rossmann-like Domain"/>
    <property type="match status" value="1"/>
</dbReference>
<protein>
    <submittedName>
        <fullName evidence="2">Nucleoside-diphosphate sugar epimerase</fullName>
    </submittedName>
</protein>
<dbReference type="PANTHER" id="PTHR14097:SF7">
    <property type="entry name" value="OXIDOREDUCTASE HTATIP2"/>
    <property type="match status" value="1"/>
</dbReference>
<feature type="domain" description="NAD(P)-binding" evidence="1">
    <location>
        <begin position="9"/>
        <end position="124"/>
    </location>
</feature>
<dbReference type="InterPro" id="IPR036291">
    <property type="entry name" value="NAD(P)-bd_dom_sf"/>
</dbReference>
<dbReference type="AlphaFoldDB" id="A0A168N5M4"/>
<name>A0A168N5M4_9BACL</name>
<evidence type="ECO:0000259" key="1">
    <source>
        <dbReference type="Pfam" id="PF13460"/>
    </source>
</evidence>
<dbReference type="STRING" id="494026.PGLA_03970"/>
<dbReference type="CDD" id="cd05250">
    <property type="entry name" value="CC3_like_SDR_a"/>
    <property type="match status" value="1"/>
</dbReference>
<evidence type="ECO:0000313" key="3">
    <source>
        <dbReference type="Proteomes" id="UP000076967"/>
    </source>
</evidence>
<accession>A0A168N5M4</accession>
<dbReference type="EMBL" id="LVJH01000003">
    <property type="protein sequence ID" value="OAB45417.1"/>
    <property type="molecule type" value="Genomic_DNA"/>
</dbReference>
<keyword evidence="3" id="KW-1185">Reference proteome</keyword>
<organism evidence="2 3">
    <name type="scientific">Paenibacillus glacialis</name>
    <dbReference type="NCBI Taxonomy" id="494026"/>
    <lineage>
        <taxon>Bacteria</taxon>
        <taxon>Bacillati</taxon>
        <taxon>Bacillota</taxon>
        <taxon>Bacilli</taxon>
        <taxon>Bacillales</taxon>
        <taxon>Paenibacillaceae</taxon>
        <taxon>Paenibacillus</taxon>
    </lineage>
</organism>
<gene>
    <name evidence="2" type="ORF">PGLA_03970</name>
</gene>
<dbReference type="RefSeq" id="WP_068529021.1">
    <property type="nucleotide sequence ID" value="NZ_LVJH01000003.1"/>
</dbReference>
<comment type="caution">
    <text evidence="2">The sequence shown here is derived from an EMBL/GenBank/DDBJ whole genome shotgun (WGS) entry which is preliminary data.</text>
</comment>
<dbReference type="SUPFAM" id="SSF51735">
    <property type="entry name" value="NAD(P)-binding Rossmann-fold domains"/>
    <property type="match status" value="1"/>
</dbReference>
<dbReference type="OrthoDB" id="9798632at2"/>
<sequence length="222" mass="24464">MGFQAMVLGATGLVGGFVVKELLNRADYDVVKVLVRRPLGIQHPKLKEILVDWDTLDQHQELFEDVLDVFCCLGTTIKKAGSQEQFRKVDFEYPLVAAQLAHKAGVRQFLCISAMGADPSSRLFYNRTKGEVENAISREGIPAVHLFRPSLLLGDRKEKRLGEGISARLMTTLDFLFRGKAAKYRAIPAEVVAHAMVSIALAGPLGVHIYPNDVIHAVGLVQ</sequence>
<dbReference type="Pfam" id="PF13460">
    <property type="entry name" value="NAD_binding_10"/>
    <property type="match status" value="1"/>
</dbReference>
<dbReference type="InterPro" id="IPR016040">
    <property type="entry name" value="NAD(P)-bd_dom"/>
</dbReference>
<reference evidence="2 3" key="1">
    <citation type="submission" date="2016-03" db="EMBL/GenBank/DDBJ databases">
        <title>Draft genome sequence of Paenibacillus glacialis DSM 22343.</title>
        <authorList>
            <person name="Shin S.-K."/>
            <person name="Yi H."/>
        </authorList>
    </citation>
    <scope>NUCLEOTIDE SEQUENCE [LARGE SCALE GENOMIC DNA]</scope>
    <source>
        <strain evidence="2 3">DSM 22343</strain>
    </source>
</reference>
<dbReference type="PANTHER" id="PTHR14097">
    <property type="entry name" value="OXIDOREDUCTASE HTATIP2"/>
    <property type="match status" value="1"/>
</dbReference>